<dbReference type="PANTHER" id="PTHR37031:SF2">
    <property type="entry name" value="PHOD-LIKE PHOSPHATASE METALLOPHOSPHATASE DOMAIN-CONTAINING PROTEIN"/>
    <property type="match status" value="1"/>
</dbReference>
<dbReference type="EMBL" id="FTNT01000015">
    <property type="protein sequence ID" value="SIS22376.1"/>
    <property type="molecule type" value="Genomic_DNA"/>
</dbReference>
<dbReference type="PANTHER" id="PTHR37031">
    <property type="entry name" value="METALLOPHOSPHATASE BINDING DOMAIN PROTEIN"/>
    <property type="match status" value="1"/>
</dbReference>
<dbReference type="Pfam" id="PF25077">
    <property type="entry name" value="DUF7800"/>
    <property type="match status" value="1"/>
</dbReference>
<dbReference type="InterPro" id="IPR038607">
    <property type="entry name" value="PhoD-like_sf"/>
</dbReference>
<dbReference type="OrthoDB" id="9795624at2"/>
<dbReference type="InterPro" id="IPR056702">
    <property type="entry name" value="DUF7800"/>
</dbReference>
<dbReference type="Gene3D" id="3.60.21.70">
    <property type="entry name" value="PhoD-like phosphatase"/>
    <property type="match status" value="1"/>
</dbReference>
<dbReference type="STRING" id="1344003.SAMN05445060_3935"/>
<evidence type="ECO:0000259" key="2">
    <source>
        <dbReference type="Pfam" id="PF25077"/>
    </source>
</evidence>
<organism evidence="3 4">
    <name type="scientific">Williamsia sterculiae</name>
    <dbReference type="NCBI Taxonomy" id="1344003"/>
    <lineage>
        <taxon>Bacteria</taxon>
        <taxon>Bacillati</taxon>
        <taxon>Actinomycetota</taxon>
        <taxon>Actinomycetes</taxon>
        <taxon>Mycobacteriales</taxon>
        <taxon>Nocardiaceae</taxon>
        <taxon>Williamsia</taxon>
    </lineage>
</organism>
<dbReference type="AlphaFoldDB" id="A0A1N7HBX7"/>
<dbReference type="RefSeq" id="WP_076482801.1">
    <property type="nucleotide sequence ID" value="NZ_FTNT01000015.1"/>
</dbReference>
<evidence type="ECO:0000259" key="1">
    <source>
        <dbReference type="Pfam" id="PF09423"/>
    </source>
</evidence>
<protein>
    <submittedName>
        <fullName evidence="3">PhoD-like phosphatase</fullName>
    </submittedName>
</protein>
<dbReference type="InterPro" id="IPR018946">
    <property type="entry name" value="PhoD-like_MPP"/>
</dbReference>
<dbReference type="Pfam" id="PF09423">
    <property type="entry name" value="PhoD"/>
    <property type="match status" value="1"/>
</dbReference>
<proteinExistence type="predicted"/>
<dbReference type="InterPro" id="IPR029052">
    <property type="entry name" value="Metallo-depent_PP-like"/>
</dbReference>
<evidence type="ECO:0000313" key="4">
    <source>
        <dbReference type="Proteomes" id="UP000186218"/>
    </source>
</evidence>
<keyword evidence="4" id="KW-1185">Reference proteome</keyword>
<name>A0A1N7HBX7_9NOCA</name>
<sequence length="563" mass="63402">MNDPSDVAPSLILGPIVRYVDEHRATMWFETSRPATVVVSTATAAAVEEQTWDVHGHHYAMLILEGLPAGTEVSYAVDLRCGEITQRVWPEAGDSAVIATLSTSTPVRMAFGSCRRGDGYESETLEEIGADALVGLSHRVRGQRSYEWPQLLLLLGDQVYADDPSPHVLEKLHAARAAEHVVEAHSDDVFDEICSFEEYTWLYHESWGSPQVRWLMATIPSAMILDDHDLRDDWNSSADWRREVTATSWWRDRVIGAFSSYWVYQHLGNLSPDELATEPLYAAVRTAGSGSEREELLRDFALRADDEPASARWSFHRDLGDTRLIMIDSRCSRQLDPANRLMVDEREWQWVRDQALDGDIRHVVFGTSLPFLMLPALHHLEQWNEAVAQGAWGGLMAKLGEKLRLALDLEHWAAFGRSFEHMVDLVRELLDRPRPPAGIYWLSGDVHCSYVAEASLDDRPAPATSLYQLTMSPFRNPLERPIRLVNRVAVRGRVSGTLRRLSRRAHVPDTAMTWQAAAGPWFDNGVMVLTISGDDASVQVWHAHLVEPDDQRLHQTATLALTP</sequence>
<accession>A0A1N7HBX7</accession>
<feature type="domain" description="PhoD-like phosphatase metallophosphatase" evidence="1">
    <location>
        <begin position="149"/>
        <end position="456"/>
    </location>
</feature>
<dbReference type="Proteomes" id="UP000186218">
    <property type="component" value="Unassembled WGS sequence"/>
</dbReference>
<gene>
    <name evidence="3" type="ORF">SAMN05445060_3935</name>
</gene>
<evidence type="ECO:0000313" key="3">
    <source>
        <dbReference type="EMBL" id="SIS22376.1"/>
    </source>
</evidence>
<reference evidence="3 4" key="1">
    <citation type="submission" date="2017-01" db="EMBL/GenBank/DDBJ databases">
        <authorList>
            <person name="Mah S.A."/>
            <person name="Swanson W.J."/>
            <person name="Moy G.W."/>
            <person name="Vacquier V.D."/>
        </authorList>
    </citation>
    <scope>NUCLEOTIDE SEQUENCE [LARGE SCALE GENOMIC DNA]</scope>
    <source>
        <strain evidence="3 4">CPCC 203464</strain>
    </source>
</reference>
<dbReference type="SUPFAM" id="SSF56300">
    <property type="entry name" value="Metallo-dependent phosphatases"/>
    <property type="match status" value="1"/>
</dbReference>
<feature type="domain" description="DUF7800" evidence="2">
    <location>
        <begin position="9"/>
        <end position="95"/>
    </location>
</feature>